<dbReference type="RefSeq" id="WP_306839798.1">
    <property type="nucleotide sequence ID" value="NZ_JAUSRF010000024.1"/>
</dbReference>
<dbReference type="PANTHER" id="PTHR30157:SF0">
    <property type="entry name" value="NADPH-DEPENDENT FERRIC-CHELATE REDUCTASE"/>
    <property type="match status" value="1"/>
</dbReference>
<feature type="domain" description="FAD-binding FR-type" evidence="2">
    <location>
        <begin position="100"/>
        <end position="220"/>
    </location>
</feature>
<organism evidence="3 4">
    <name type="scientific">Neorhizobium huautlense</name>
    <dbReference type="NCBI Taxonomy" id="67774"/>
    <lineage>
        <taxon>Bacteria</taxon>
        <taxon>Pseudomonadati</taxon>
        <taxon>Pseudomonadota</taxon>
        <taxon>Alphaproteobacteria</taxon>
        <taxon>Hyphomicrobiales</taxon>
        <taxon>Rhizobiaceae</taxon>
        <taxon>Rhizobium/Agrobacterium group</taxon>
        <taxon>Neorhizobium</taxon>
    </lineage>
</organism>
<dbReference type="PROSITE" id="PS51384">
    <property type="entry name" value="FAD_FR"/>
    <property type="match status" value="1"/>
</dbReference>
<sequence>MAATHQTEGRIAENGAAALEALKERAKLWDIELEQDGSSLSLNVWSSKASFHPAGDTVTVKLTSPEERLLRTLQDSVTELLDGKNLSIAWDKVDAGALAPGLSLMTVASVSRRSPGYLRVRLEGDDAERFASGSLHFRILIGPRGRAPIWPRTAANGRTVWPEGEDALHKPVYTTMATGDGWLEFDIFRHEGSPTSDWADSNPIGETVGLMGPGGGGCPAAAELLLFGDETAMPAISRMLAAAPGKVKAYLQVSKENLCELAGDDRVVPVDNLVEALECCETPSTCHVWFAGHCDAAKAARTCLLARGFGKRDFTAVSYWS</sequence>
<dbReference type="InterPro" id="IPR039261">
    <property type="entry name" value="FNR_nucleotide-bd"/>
</dbReference>
<dbReference type="EMBL" id="JAUSRF010000024">
    <property type="protein sequence ID" value="MDP9840307.1"/>
    <property type="molecule type" value="Genomic_DNA"/>
</dbReference>
<dbReference type="Pfam" id="PF04954">
    <property type="entry name" value="SIP"/>
    <property type="match status" value="1"/>
</dbReference>
<dbReference type="SUPFAM" id="SSF63380">
    <property type="entry name" value="Riboflavin synthase domain-like"/>
    <property type="match status" value="1"/>
</dbReference>
<dbReference type="Gene3D" id="3.40.50.80">
    <property type="entry name" value="Nucleotide-binding domain of ferredoxin-NADP reductase (FNR) module"/>
    <property type="match status" value="1"/>
</dbReference>
<dbReference type="Pfam" id="PF08021">
    <property type="entry name" value="FAD_binding_9"/>
    <property type="match status" value="1"/>
</dbReference>
<reference evidence="3 4" key="1">
    <citation type="submission" date="2023-07" db="EMBL/GenBank/DDBJ databases">
        <title>Sorghum-associated microbial communities from plants grown in Nebraska, USA.</title>
        <authorList>
            <person name="Schachtman D."/>
        </authorList>
    </citation>
    <scope>NUCLEOTIDE SEQUENCE [LARGE SCALE GENOMIC DNA]</scope>
    <source>
        <strain evidence="3 4">DS1307</strain>
    </source>
</reference>
<comment type="caution">
    <text evidence="3">The sequence shown here is derived from an EMBL/GenBank/DDBJ whole genome shotgun (WGS) entry which is preliminary data.</text>
</comment>
<dbReference type="PANTHER" id="PTHR30157">
    <property type="entry name" value="FERRIC REDUCTASE, NADPH-DEPENDENT"/>
    <property type="match status" value="1"/>
</dbReference>
<dbReference type="CDD" id="cd06193">
    <property type="entry name" value="siderophore_interacting"/>
    <property type="match status" value="1"/>
</dbReference>
<dbReference type="Proteomes" id="UP001241472">
    <property type="component" value="Unassembled WGS sequence"/>
</dbReference>
<keyword evidence="4" id="KW-1185">Reference proteome</keyword>
<name>A0ABT9Q0U0_9HYPH</name>
<protein>
    <submittedName>
        <fullName evidence="3">NADPH-dependent ferric siderophore reductase</fullName>
    </submittedName>
</protein>
<dbReference type="InterPro" id="IPR017927">
    <property type="entry name" value="FAD-bd_FR_type"/>
</dbReference>
<evidence type="ECO:0000313" key="4">
    <source>
        <dbReference type="Proteomes" id="UP001241472"/>
    </source>
</evidence>
<dbReference type="InterPro" id="IPR017938">
    <property type="entry name" value="Riboflavin_synthase-like_b-brl"/>
</dbReference>
<proteinExistence type="inferred from homology"/>
<dbReference type="InterPro" id="IPR007037">
    <property type="entry name" value="SIP_rossman_dom"/>
</dbReference>
<dbReference type="Gene3D" id="2.40.30.10">
    <property type="entry name" value="Translation factors"/>
    <property type="match status" value="1"/>
</dbReference>
<dbReference type="InterPro" id="IPR013113">
    <property type="entry name" value="SIP_FAD-bd"/>
</dbReference>
<evidence type="ECO:0000259" key="2">
    <source>
        <dbReference type="PROSITE" id="PS51384"/>
    </source>
</evidence>
<gene>
    <name evidence="3" type="ORF">J2T09_005091</name>
</gene>
<dbReference type="InterPro" id="IPR039374">
    <property type="entry name" value="SIP_fam"/>
</dbReference>
<evidence type="ECO:0000313" key="3">
    <source>
        <dbReference type="EMBL" id="MDP9840307.1"/>
    </source>
</evidence>
<comment type="similarity">
    <text evidence="1">Belongs to the SIP oxidoreductase family.</text>
</comment>
<evidence type="ECO:0000256" key="1">
    <source>
        <dbReference type="ARBA" id="ARBA00035644"/>
    </source>
</evidence>
<accession>A0ABT9Q0U0</accession>